<protein>
    <submittedName>
        <fullName evidence="1">DUF2793 domain-containing protein</fullName>
    </submittedName>
</protein>
<proteinExistence type="predicted"/>
<organism evidence="1 2">
    <name type="scientific">Rhizobium sullae</name>
    <name type="common">Rhizobium hedysari</name>
    <dbReference type="NCBI Taxonomy" id="50338"/>
    <lineage>
        <taxon>Bacteria</taxon>
        <taxon>Pseudomonadati</taxon>
        <taxon>Pseudomonadota</taxon>
        <taxon>Alphaproteobacteria</taxon>
        <taxon>Hyphomicrobiales</taxon>
        <taxon>Rhizobiaceae</taxon>
        <taxon>Rhizobium/Agrobacterium group</taxon>
        <taxon>Rhizobium</taxon>
    </lineage>
</organism>
<dbReference type="RefSeq" id="WP_156915273.1">
    <property type="nucleotide sequence ID" value="NZ_CP104143.1"/>
</dbReference>
<reference evidence="1" key="1">
    <citation type="submission" date="2022-09" db="EMBL/GenBank/DDBJ databases">
        <title>Australian commercial rhizobial inoculants.</title>
        <authorList>
            <person name="Kohlmeier M.G."/>
            <person name="O'Hara G.W."/>
            <person name="Colombi E."/>
            <person name="Ramsay J.P."/>
            <person name="Terpolilli J."/>
        </authorList>
    </citation>
    <scope>NUCLEOTIDE SEQUENCE</scope>
    <source>
        <strain evidence="1">WSM1592</strain>
    </source>
</reference>
<name>A0ABY5XGJ5_RHISU</name>
<gene>
    <name evidence="1" type="ORF">N2599_12965</name>
</gene>
<dbReference type="EMBL" id="CP104143">
    <property type="protein sequence ID" value="UWU13073.1"/>
    <property type="molecule type" value="Genomic_DNA"/>
</dbReference>
<dbReference type="Proteomes" id="UP001060123">
    <property type="component" value="Chromosome"/>
</dbReference>
<keyword evidence="2" id="KW-1185">Reference proteome</keyword>
<evidence type="ECO:0000313" key="2">
    <source>
        <dbReference type="Proteomes" id="UP001060123"/>
    </source>
</evidence>
<sequence length="49" mass="5251">MSDESTNLALPYILPSQSEKDVTHNEALQRLDAVVQVSRDGGIGTPIAI</sequence>
<evidence type="ECO:0000313" key="1">
    <source>
        <dbReference type="EMBL" id="UWU13073.1"/>
    </source>
</evidence>
<accession>A0ABY5XGJ5</accession>